<dbReference type="Gene3D" id="1.10.357.10">
    <property type="entry name" value="Tetracycline Repressor, domain 2"/>
    <property type="match status" value="1"/>
</dbReference>
<dbReference type="InterPro" id="IPR036271">
    <property type="entry name" value="Tet_transcr_reg_TetR-rel_C_sf"/>
</dbReference>
<dbReference type="RefSeq" id="WP_100387773.1">
    <property type="nucleotide sequence ID" value="NZ_BMZU01000001.1"/>
</dbReference>
<dbReference type="EMBL" id="PGFH01000001">
    <property type="protein sequence ID" value="PJJ81051.1"/>
    <property type="molecule type" value="Genomic_DNA"/>
</dbReference>
<evidence type="ECO:0000313" key="7">
    <source>
        <dbReference type="Proteomes" id="UP000231742"/>
    </source>
</evidence>
<organism evidence="6 7">
    <name type="scientific">Salinibacterium amurskyense</name>
    <dbReference type="NCBI Taxonomy" id="205941"/>
    <lineage>
        <taxon>Bacteria</taxon>
        <taxon>Bacillati</taxon>
        <taxon>Actinomycetota</taxon>
        <taxon>Actinomycetes</taxon>
        <taxon>Micrococcales</taxon>
        <taxon>Microbacteriaceae</taxon>
        <taxon>Salinibacterium</taxon>
    </lineage>
</organism>
<dbReference type="PROSITE" id="PS50977">
    <property type="entry name" value="HTH_TETR_2"/>
    <property type="match status" value="1"/>
</dbReference>
<dbReference type="PRINTS" id="PR00455">
    <property type="entry name" value="HTHTETR"/>
</dbReference>
<dbReference type="Proteomes" id="UP000231742">
    <property type="component" value="Unassembled WGS sequence"/>
</dbReference>
<reference evidence="6 7" key="1">
    <citation type="submission" date="2017-11" db="EMBL/GenBank/DDBJ databases">
        <title>Genomic Encyclopedia of Archaeal and Bacterial Type Strains, Phase II (KMG-II): From Individual Species to Whole Genera.</title>
        <authorList>
            <person name="Goeker M."/>
        </authorList>
    </citation>
    <scope>NUCLEOTIDE SEQUENCE [LARGE SCALE GENOMIC DNA]</scope>
    <source>
        <strain evidence="6 7">DSM 16400</strain>
    </source>
</reference>
<dbReference type="AlphaFoldDB" id="A0A2M9D5R2"/>
<keyword evidence="3" id="KW-0804">Transcription</keyword>
<dbReference type="PANTHER" id="PTHR30055:SF234">
    <property type="entry name" value="HTH-TYPE TRANSCRIPTIONAL REGULATOR BETI"/>
    <property type="match status" value="1"/>
</dbReference>
<gene>
    <name evidence="6" type="ORF">CLV85_0219</name>
</gene>
<dbReference type="InterPro" id="IPR001647">
    <property type="entry name" value="HTH_TetR"/>
</dbReference>
<dbReference type="GO" id="GO:0000976">
    <property type="term" value="F:transcription cis-regulatory region binding"/>
    <property type="evidence" value="ECO:0007669"/>
    <property type="project" value="TreeGrafter"/>
</dbReference>
<sequence>MDAKLTIIEAAARLLAQSADGDISTRAVCEASGIQQPALYRIFGDKAALLEATVDHVWNKYLSMKRAAEASSDPLADLRRGWDGHTAFALANPNAYRLLFGSNAVARAESGTEAVRLLQGVLERLAAQGRLRVTPEVAAQHVMAANSGVALAMILRPEQSDDPRLSERMRESVIHSILVGGGAGEPSTTAALAAKAEGASGSNSEAVVAAAITLRAALARLDAPIFTGAEQTLLDEWLARFNTDDTVSTVEGAHS</sequence>
<dbReference type="SUPFAM" id="SSF46689">
    <property type="entry name" value="Homeodomain-like"/>
    <property type="match status" value="1"/>
</dbReference>
<evidence type="ECO:0000256" key="1">
    <source>
        <dbReference type="ARBA" id="ARBA00023015"/>
    </source>
</evidence>
<dbReference type="OrthoDB" id="3784817at2"/>
<comment type="caution">
    <text evidence="6">The sequence shown here is derived from an EMBL/GenBank/DDBJ whole genome shotgun (WGS) entry which is preliminary data.</text>
</comment>
<evidence type="ECO:0000256" key="4">
    <source>
        <dbReference type="PROSITE-ProRule" id="PRU00335"/>
    </source>
</evidence>
<name>A0A2M9D5R2_9MICO</name>
<keyword evidence="7" id="KW-1185">Reference proteome</keyword>
<keyword evidence="1" id="KW-0805">Transcription regulation</keyword>
<keyword evidence="2 4" id="KW-0238">DNA-binding</keyword>
<dbReference type="InterPro" id="IPR050109">
    <property type="entry name" value="HTH-type_TetR-like_transc_reg"/>
</dbReference>
<protein>
    <submittedName>
        <fullName evidence="6">TetR family transcriptional regulator</fullName>
    </submittedName>
</protein>
<dbReference type="SUPFAM" id="SSF48498">
    <property type="entry name" value="Tetracyclin repressor-like, C-terminal domain"/>
    <property type="match status" value="1"/>
</dbReference>
<evidence type="ECO:0000259" key="5">
    <source>
        <dbReference type="PROSITE" id="PS50977"/>
    </source>
</evidence>
<dbReference type="Pfam" id="PF00440">
    <property type="entry name" value="TetR_N"/>
    <property type="match status" value="1"/>
</dbReference>
<feature type="DNA-binding region" description="H-T-H motif" evidence="4">
    <location>
        <begin position="24"/>
        <end position="43"/>
    </location>
</feature>
<evidence type="ECO:0000256" key="2">
    <source>
        <dbReference type="ARBA" id="ARBA00023125"/>
    </source>
</evidence>
<evidence type="ECO:0000313" key="6">
    <source>
        <dbReference type="EMBL" id="PJJ81051.1"/>
    </source>
</evidence>
<dbReference type="GO" id="GO:0003700">
    <property type="term" value="F:DNA-binding transcription factor activity"/>
    <property type="evidence" value="ECO:0007669"/>
    <property type="project" value="TreeGrafter"/>
</dbReference>
<accession>A0A2M9D5R2</accession>
<dbReference type="PANTHER" id="PTHR30055">
    <property type="entry name" value="HTH-TYPE TRANSCRIPTIONAL REGULATOR RUTR"/>
    <property type="match status" value="1"/>
</dbReference>
<proteinExistence type="predicted"/>
<dbReference type="InterPro" id="IPR009057">
    <property type="entry name" value="Homeodomain-like_sf"/>
</dbReference>
<feature type="domain" description="HTH tetR-type" evidence="5">
    <location>
        <begin position="1"/>
        <end position="61"/>
    </location>
</feature>
<evidence type="ECO:0000256" key="3">
    <source>
        <dbReference type="ARBA" id="ARBA00023163"/>
    </source>
</evidence>